<reference evidence="1 2" key="1">
    <citation type="submission" date="2024-09" db="EMBL/GenBank/DDBJ databases">
        <authorList>
            <person name="Sun Q."/>
            <person name="Mori K."/>
        </authorList>
    </citation>
    <scope>NUCLEOTIDE SEQUENCE [LARGE SCALE GENOMIC DNA]</scope>
    <source>
        <strain evidence="1 2">TBRC 1851</strain>
    </source>
</reference>
<dbReference type="Proteomes" id="UP001589870">
    <property type="component" value="Unassembled WGS sequence"/>
</dbReference>
<evidence type="ECO:0000313" key="2">
    <source>
        <dbReference type="Proteomes" id="UP001589870"/>
    </source>
</evidence>
<dbReference type="Gene3D" id="3.40.50.300">
    <property type="entry name" value="P-loop containing nucleotide triphosphate hydrolases"/>
    <property type="match status" value="1"/>
</dbReference>
<evidence type="ECO:0000313" key="1">
    <source>
        <dbReference type="EMBL" id="MFC0862427.1"/>
    </source>
</evidence>
<name>A0ABV6U1V2_9ACTN</name>
<sequence length="340" mass="37077">MTTDAVDTATGTRNAVYALGEVRVAVATDHAPVLAYLGDFYARTDAGRPWWLVDGRLEQPHPGMTVDSYGVGYLADQRQRRLLVRAADPENLQISVRKAIREVMVAFCEDRGYAMLHASAVHRDGLLIVFAGDKGAGKTTLALDAVVRHGFDYISNDHLIVYRDPGLGGLVVTSLPTPIPVKIGTYLAMEDVLPVPWNTNGVDVDSYRRWPTAELRRLDTRLDYTFASFGQPNPVAVHCGVSGTARVVVVLPEYAPDGIAAEPQPGGSASDLLAHLRIDWVFDPVHNPRHLPYPRRAVERFTADGQDLISVLCADARMMRWAHTGQVAPLLHALDGGGAE</sequence>
<accession>A0ABV6U1V2</accession>
<dbReference type="InterPro" id="IPR027417">
    <property type="entry name" value="P-loop_NTPase"/>
</dbReference>
<dbReference type="RefSeq" id="WP_394300638.1">
    <property type="nucleotide sequence ID" value="NZ_JBHMQT010000013.1"/>
</dbReference>
<dbReference type="EMBL" id="JBHMQT010000013">
    <property type="protein sequence ID" value="MFC0862427.1"/>
    <property type="molecule type" value="Genomic_DNA"/>
</dbReference>
<keyword evidence="2" id="KW-1185">Reference proteome</keyword>
<proteinExistence type="predicted"/>
<gene>
    <name evidence="1" type="ORF">ACFHYQ_08970</name>
</gene>
<comment type="caution">
    <text evidence="1">The sequence shown here is derived from an EMBL/GenBank/DDBJ whole genome shotgun (WGS) entry which is preliminary data.</text>
</comment>
<dbReference type="SUPFAM" id="SSF53795">
    <property type="entry name" value="PEP carboxykinase-like"/>
    <property type="match status" value="1"/>
</dbReference>
<evidence type="ECO:0008006" key="3">
    <source>
        <dbReference type="Google" id="ProtNLM"/>
    </source>
</evidence>
<organism evidence="1 2">
    <name type="scientific">Sphaerimonospora cavernae</name>
    <dbReference type="NCBI Taxonomy" id="1740611"/>
    <lineage>
        <taxon>Bacteria</taxon>
        <taxon>Bacillati</taxon>
        <taxon>Actinomycetota</taxon>
        <taxon>Actinomycetes</taxon>
        <taxon>Streptosporangiales</taxon>
        <taxon>Streptosporangiaceae</taxon>
        <taxon>Sphaerimonospora</taxon>
    </lineage>
</organism>
<protein>
    <recommendedName>
        <fullName evidence="3">HprK-related kinase B</fullName>
    </recommendedName>
</protein>